<reference evidence="10 12" key="2">
    <citation type="submission" date="2018-08" db="EMBL/GenBank/DDBJ databases">
        <title>A genome reference for cultivated species of the human gut microbiota.</title>
        <authorList>
            <person name="Zou Y."/>
            <person name="Xue W."/>
            <person name="Luo G."/>
        </authorList>
    </citation>
    <scope>NUCLEOTIDE SEQUENCE [LARGE SCALE GENOMIC DNA]</scope>
    <source>
        <strain evidence="10 12">TF05-12AC</strain>
    </source>
</reference>
<dbReference type="SUPFAM" id="SSF55031">
    <property type="entry name" value="Bacterial exopeptidase dimerisation domain"/>
    <property type="match status" value="1"/>
</dbReference>
<name>A0A174S8K2_9FIRM</name>
<dbReference type="GO" id="GO:0008270">
    <property type="term" value="F:zinc ion binding"/>
    <property type="evidence" value="ECO:0007669"/>
    <property type="project" value="InterPro"/>
</dbReference>
<dbReference type="InterPro" id="IPR050072">
    <property type="entry name" value="Peptidase_M20A"/>
</dbReference>
<evidence type="ECO:0000313" key="11">
    <source>
        <dbReference type="Proteomes" id="UP000095765"/>
    </source>
</evidence>
<dbReference type="Proteomes" id="UP000260828">
    <property type="component" value="Unassembled WGS sequence"/>
</dbReference>
<dbReference type="PROSITE" id="PS00758">
    <property type="entry name" value="ARGE_DAPE_CPG2_1"/>
    <property type="match status" value="1"/>
</dbReference>
<dbReference type="Gene3D" id="3.30.70.360">
    <property type="match status" value="1"/>
</dbReference>
<dbReference type="SUPFAM" id="SSF53187">
    <property type="entry name" value="Zn-dependent exopeptidases"/>
    <property type="match status" value="1"/>
</dbReference>
<protein>
    <submittedName>
        <fullName evidence="10">M20 family peptidase</fullName>
    </submittedName>
    <submittedName>
        <fullName evidence="9">Putative dipeptidase SA1572</fullName>
        <ecNumber evidence="9">3.4.13.-</ecNumber>
    </submittedName>
</protein>
<evidence type="ECO:0000256" key="3">
    <source>
        <dbReference type="ARBA" id="ARBA00022670"/>
    </source>
</evidence>
<keyword evidence="8" id="KW-0482">Metalloprotease</keyword>
<evidence type="ECO:0000313" key="9">
    <source>
        <dbReference type="EMBL" id="CUP92237.1"/>
    </source>
</evidence>
<dbReference type="Proteomes" id="UP000095765">
    <property type="component" value="Unassembled WGS sequence"/>
</dbReference>
<dbReference type="GO" id="GO:0008777">
    <property type="term" value="F:acetylornithine deacetylase activity"/>
    <property type="evidence" value="ECO:0007669"/>
    <property type="project" value="TreeGrafter"/>
</dbReference>
<evidence type="ECO:0000256" key="6">
    <source>
        <dbReference type="ARBA" id="ARBA00022833"/>
    </source>
</evidence>
<dbReference type="OrthoDB" id="9761532at2"/>
<dbReference type="GO" id="GO:0006526">
    <property type="term" value="P:L-arginine biosynthetic process"/>
    <property type="evidence" value="ECO:0007669"/>
    <property type="project" value="TreeGrafter"/>
</dbReference>
<dbReference type="NCBIfam" id="TIGR01887">
    <property type="entry name" value="dipeptidaselike"/>
    <property type="match status" value="1"/>
</dbReference>
<evidence type="ECO:0000313" key="12">
    <source>
        <dbReference type="Proteomes" id="UP000260828"/>
    </source>
</evidence>
<dbReference type="InterPro" id="IPR001261">
    <property type="entry name" value="ArgE/DapE_CS"/>
</dbReference>
<dbReference type="PANTHER" id="PTHR43808">
    <property type="entry name" value="ACETYLORNITHINE DEACETYLASE"/>
    <property type="match status" value="1"/>
</dbReference>
<reference evidence="9 11" key="1">
    <citation type="submission" date="2015-09" db="EMBL/GenBank/DDBJ databases">
        <authorList>
            <consortium name="Pathogen Informatics"/>
        </authorList>
    </citation>
    <scope>NUCLEOTIDE SEQUENCE [LARGE SCALE GENOMIC DNA]</scope>
    <source>
        <strain evidence="9 11">2789STDY5834939</strain>
    </source>
</reference>
<evidence type="ECO:0000313" key="10">
    <source>
        <dbReference type="EMBL" id="RGE65599.1"/>
    </source>
</evidence>
<dbReference type="InterPro" id="IPR036264">
    <property type="entry name" value="Bact_exopeptidase_dim_dom"/>
</dbReference>
<proteinExistence type="inferred from homology"/>
<evidence type="ECO:0000256" key="5">
    <source>
        <dbReference type="ARBA" id="ARBA00022801"/>
    </source>
</evidence>
<accession>A0A174S8K2</accession>
<keyword evidence="4" id="KW-0479">Metal-binding</keyword>
<comment type="cofactor">
    <cofactor evidence="1">
        <name>Zn(2+)</name>
        <dbReference type="ChEBI" id="CHEBI:29105"/>
    </cofactor>
</comment>
<dbReference type="AlphaFoldDB" id="A0A174S8K2"/>
<evidence type="ECO:0000256" key="8">
    <source>
        <dbReference type="ARBA" id="ARBA00023049"/>
    </source>
</evidence>
<sequence length="421" mass="46145">MKQYQIDKEQFISDLQGLLRIKSVRFDCGPETEKAPLGQGIYDAIEYMLDLGRRFGFRTKNVDGYCGWIEMGEGDRMVGIIAHVDTVPVESEGWIAPPFDGTVIDGRIYGRGTSDDKGPAMVALYAMKAVADSGVKLDKRVRLILGGDEEAGEWSCMKRYRQTEELPSCAFTPDAEYPTTYAEKGILHVRISAALDAQVKPISLICENAYNVVPAFASAVVDGVQYEAQGKAAHAMAPELGVNALLGLCGQLREKGVDHPFIKLCGIANAEGFGIAFSDEPSGKLTINPSIAKVDAQSAELRCDIRIPVTFTDKQVVEAIAEKVAPLGFTVENEYFQPPLYVEKDSPLVATLQRVYRDCTGREDEPVSTGGGTYARAFENAVAFGALFPDEEVTYHKTNENWNVENIWKNHQIISNAIVAL</sequence>
<evidence type="ECO:0000256" key="1">
    <source>
        <dbReference type="ARBA" id="ARBA00001947"/>
    </source>
</evidence>
<keyword evidence="3" id="KW-0645">Protease</keyword>
<comment type="similarity">
    <text evidence="2">Belongs to the peptidase M20A family.</text>
</comment>
<dbReference type="Gene3D" id="3.40.630.10">
    <property type="entry name" value="Zn peptidases"/>
    <property type="match status" value="2"/>
</dbReference>
<dbReference type="GO" id="GO:0016805">
    <property type="term" value="F:dipeptidase activity"/>
    <property type="evidence" value="ECO:0007669"/>
    <property type="project" value="UniProtKB-KW"/>
</dbReference>
<evidence type="ECO:0000256" key="7">
    <source>
        <dbReference type="ARBA" id="ARBA00022997"/>
    </source>
</evidence>
<dbReference type="GO" id="GO:0008237">
    <property type="term" value="F:metallopeptidase activity"/>
    <property type="evidence" value="ECO:0007669"/>
    <property type="project" value="UniProtKB-KW"/>
</dbReference>
<dbReference type="PANTHER" id="PTHR43808:SF31">
    <property type="entry name" value="N-ACETYL-L-CITRULLINE DEACETYLASE"/>
    <property type="match status" value="1"/>
</dbReference>
<dbReference type="PROSITE" id="PS00759">
    <property type="entry name" value="ARGE_DAPE_CPG2_2"/>
    <property type="match status" value="1"/>
</dbReference>
<keyword evidence="7 9" id="KW-0224">Dipeptidase</keyword>
<dbReference type="EMBL" id="CZBE01000016">
    <property type="protein sequence ID" value="CUP92237.1"/>
    <property type="molecule type" value="Genomic_DNA"/>
</dbReference>
<evidence type="ECO:0000256" key="4">
    <source>
        <dbReference type="ARBA" id="ARBA00022723"/>
    </source>
</evidence>
<dbReference type="InterPro" id="IPR002933">
    <property type="entry name" value="Peptidase_M20"/>
</dbReference>
<dbReference type="EC" id="3.4.13.-" evidence="9"/>
<evidence type="ECO:0000256" key="2">
    <source>
        <dbReference type="ARBA" id="ARBA00006247"/>
    </source>
</evidence>
<dbReference type="Pfam" id="PF01546">
    <property type="entry name" value="Peptidase_M20"/>
    <property type="match status" value="1"/>
</dbReference>
<gene>
    <name evidence="10" type="ORF">DXC40_16415</name>
    <name evidence="9" type="ORF">ERS852551_02407</name>
</gene>
<keyword evidence="5 9" id="KW-0378">Hydrolase</keyword>
<dbReference type="InterPro" id="IPR010964">
    <property type="entry name" value="M20A_pepV-rel"/>
</dbReference>
<keyword evidence="6" id="KW-0862">Zinc</keyword>
<dbReference type="EMBL" id="QVME01000012">
    <property type="protein sequence ID" value="RGE65599.1"/>
    <property type="molecule type" value="Genomic_DNA"/>
</dbReference>
<dbReference type="GO" id="GO:0006508">
    <property type="term" value="P:proteolysis"/>
    <property type="evidence" value="ECO:0007669"/>
    <property type="project" value="UniProtKB-KW"/>
</dbReference>
<dbReference type="RefSeq" id="WP_024730648.1">
    <property type="nucleotide sequence ID" value="NZ_CABIWA010000018.1"/>
</dbReference>
<organism evidence="9 11">
    <name type="scientific">Anaerotruncus colihominis</name>
    <dbReference type="NCBI Taxonomy" id="169435"/>
    <lineage>
        <taxon>Bacteria</taxon>
        <taxon>Bacillati</taxon>
        <taxon>Bacillota</taxon>
        <taxon>Clostridia</taxon>
        <taxon>Eubacteriales</taxon>
        <taxon>Oscillospiraceae</taxon>
        <taxon>Anaerotruncus</taxon>
    </lineage>
</organism>
<dbReference type="GeneID" id="72462469"/>